<dbReference type="EMBL" id="LAZR01007990">
    <property type="protein sequence ID" value="KKM81630.1"/>
    <property type="molecule type" value="Genomic_DNA"/>
</dbReference>
<accession>A0A0F9MYD0</accession>
<organism evidence="1">
    <name type="scientific">marine sediment metagenome</name>
    <dbReference type="NCBI Taxonomy" id="412755"/>
    <lineage>
        <taxon>unclassified sequences</taxon>
        <taxon>metagenomes</taxon>
        <taxon>ecological metagenomes</taxon>
    </lineage>
</organism>
<sequence>MKKTRKEMQEVEVVDYYAEVGDVITIPGKRGEFVVEEARMTAGGRAHNDTYPDAWHVKARKLTGAICQLTGVKYNPKATLVEFTQHTTSYNTVQNGVEQIGKMEKVVDFRFIYND</sequence>
<dbReference type="AlphaFoldDB" id="A0A0F9MYD0"/>
<comment type="caution">
    <text evidence="1">The sequence shown here is derived from an EMBL/GenBank/DDBJ whole genome shotgun (WGS) entry which is preliminary data.</text>
</comment>
<protein>
    <submittedName>
        <fullName evidence="1">Uncharacterized protein</fullName>
    </submittedName>
</protein>
<proteinExistence type="predicted"/>
<reference evidence="1" key="1">
    <citation type="journal article" date="2015" name="Nature">
        <title>Complex archaea that bridge the gap between prokaryotes and eukaryotes.</title>
        <authorList>
            <person name="Spang A."/>
            <person name="Saw J.H."/>
            <person name="Jorgensen S.L."/>
            <person name="Zaremba-Niedzwiedzka K."/>
            <person name="Martijn J."/>
            <person name="Lind A.E."/>
            <person name="van Eijk R."/>
            <person name="Schleper C."/>
            <person name="Guy L."/>
            <person name="Ettema T.J."/>
        </authorList>
    </citation>
    <scope>NUCLEOTIDE SEQUENCE</scope>
</reference>
<gene>
    <name evidence="1" type="ORF">LCGC14_1327820</name>
</gene>
<name>A0A0F9MYD0_9ZZZZ</name>
<evidence type="ECO:0000313" key="1">
    <source>
        <dbReference type="EMBL" id="KKM81630.1"/>
    </source>
</evidence>